<dbReference type="PATRIC" id="fig|1178515.4.peg.342"/>
<dbReference type="PANTHER" id="PTHR47053:SF3">
    <property type="entry name" value="GAMMA-D-GLUTAMYL-L-LYSINE DIPEPTIDYL-PEPTIDASE"/>
    <property type="match status" value="1"/>
</dbReference>
<dbReference type="InterPro" id="IPR057812">
    <property type="entry name" value="SH3_YKFC_2nd"/>
</dbReference>
<dbReference type="GO" id="GO:0006508">
    <property type="term" value="P:proteolysis"/>
    <property type="evidence" value="ECO:0007669"/>
    <property type="project" value="UniProtKB-KW"/>
</dbReference>
<dbReference type="Pfam" id="PF23795">
    <property type="entry name" value="SH3_YKFC_2nd"/>
    <property type="match status" value="1"/>
</dbReference>
<sequence>MRQMTVAVSVATVWTTPESPRALDAPALARPAGIREWLSAMTIADRLDLCASNRVQTQALYGVTVRIAEEREQWVKVLLPQQSTRQHEAGYPGWVPRAQLAAAMVAPPGAAWAEVVAGTAWLYGAAEAVGGGGLPAEAQPQPRLELSYLTKLPVLEAAGDWVKVQTTEGTGFFKADDVRILTGSAEPVPGSSPNFHTGRTSPFSMEDMSGNSKPNATAGQTIVEQARRFLGLHYLWGGMSAFGYDCSGFAYNMHHSFGINIPRDASDQARHGLLVEKADLEAGDLLFFAHEEGKGRVHHVGIYAGDGRMIHAPESTSSIELVDLKGFRLEKEHCISRRYWS</sequence>
<evidence type="ECO:0000313" key="8">
    <source>
        <dbReference type="Proteomes" id="UP000076927"/>
    </source>
</evidence>
<dbReference type="Pfam" id="PF18348">
    <property type="entry name" value="SH3_16"/>
    <property type="match status" value="1"/>
</dbReference>
<evidence type="ECO:0000256" key="3">
    <source>
        <dbReference type="ARBA" id="ARBA00022801"/>
    </source>
</evidence>
<proteinExistence type="inferred from homology"/>
<dbReference type="Gene3D" id="3.90.1720.10">
    <property type="entry name" value="endopeptidase domain like (from Nostoc punctiforme)"/>
    <property type="match status" value="1"/>
</dbReference>
<dbReference type="InterPro" id="IPR051202">
    <property type="entry name" value="Peptidase_C40"/>
</dbReference>
<evidence type="ECO:0000256" key="2">
    <source>
        <dbReference type="ARBA" id="ARBA00022670"/>
    </source>
</evidence>
<dbReference type="OrthoDB" id="9813368at2"/>
<accession>A0A172TNQ6</accession>
<gene>
    <name evidence="7" type="ORF">SY83_01820</name>
</gene>
<dbReference type="GO" id="GO:0008234">
    <property type="term" value="F:cysteine-type peptidase activity"/>
    <property type="evidence" value="ECO:0007669"/>
    <property type="project" value="UniProtKB-KW"/>
</dbReference>
<feature type="compositionally biased region" description="Polar residues" evidence="5">
    <location>
        <begin position="191"/>
        <end position="217"/>
    </location>
</feature>
<dbReference type="InterPro" id="IPR000064">
    <property type="entry name" value="NLP_P60_dom"/>
</dbReference>
<dbReference type="InterPro" id="IPR038765">
    <property type="entry name" value="Papain-like_cys_pep_sf"/>
</dbReference>
<dbReference type="Gene3D" id="2.30.30.40">
    <property type="entry name" value="SH3 Domains"/>
    <property type="match status" value="2"/>
</dbReference>
<dbReference type="Pfam" id="PF00877">
    <property type="entry name" value="NLPC_P60"/>
    <property type="match status" value="1"/>
</dbReference>
<dbReference type="PANTHER" id="PTHR47053">
    <property type="entry name" value="MUREIN DD-ENDOPEPTIDASE MEPH-RELATED"/>
    <property type="match status" value="1"/>
</dbReference>
<evidence type="ECO:0000313" key="7">
    <source>
        <dbReference type="EMBL" id="ANE48650.1"/>
    </source>
</evidence>
<reference evidence="7 8" key="1">
    <citation type="submission" date="2015-01" db="EMBL/GenBank/DDBJ databases">
        <title>Paenibacillus swuensis/DY6/whole genome sequencing.</title>
        <authorList>
            <person name="Kim M.K."/>
            <person name="Srinivasan S."/>
            <person name="Lee J.-J."/>
        </authorList>
    </citation>
    <scope>NUCLEOTIDE SEQUENCE [LARGE SCALE GENOMIC DNA]</scope>
    <source>
        <strain evidence="7 8">DY6</strain>
    </source>
</reference>
<feature type="region of interest" description="Disordered" evidence="5">
    <location>
        <begin position="184"/>
        <end position="217"/>
    </location>
</feature>
<evidence type="ECO:0000259" key="6">
    <source>
        <dbReference type="PROSITE" id="PS51935"/>
    </source>
</evidence>
<protein>
    <recommendedName>
        <fullName evidence="6">NlpC/P60 domain-containing protein</fullName>
    </recommendedName>
</protein>
<keyword evidence="2" id="KW-0645">Protease</keyword>
<dbReference type="STRING" id="1178515.SY83_01820"/>
<feature type="domain" description="NlpC/P60" evidence="6">
    <location>
        <begin position="216"/>
        <end position="341"/>
    </location>
</feature>
<keyword evidence="8" id="KW-1185">Reference proteome</keyword>
<dbReference type="Proteomes" id="UP000076927">
    <property type="component" value="Chromosome"/>
</dbReference>
<dbReference type="SUPFAM" id="SSF54001">
    <property type="entry name" value="Cysteine proteinases"/>
    <property type="match status" value="1"/>
</dbReference>
<evidence type="ECO:0000256" key="4">
    <source>
        <dbReference type="ARBA" id="ARBA00022807"/>
    </source>
</evidence>
<dbReference type="InterPro" id="IPR041382">
    <property type="entry name" value="SH3_16"/>
</dbReference>
<organism evidence="7 8">
    <name type="scientific">Paenibacillus swuensis</name>
    <dbReference type="NCBI Taxonomy" id="1178515"/>
    <lineage>
        <taxon>Bacteria</taxon>
        <taxon>Bacillati</taxon>
        <taxon>Bacillota</taxon>
        <taxon>Bacilli</taxon>
        <taxon>Bacillales</taxon>
        <taxon>Paenibacillaceae</taxon>
        <taxon>Paenibacillus</taxon>
    </lineage>
</organism>
<name>A0A172TNQ6_9BACL</name>
<evidence type="ECO:0000256" key="1">
    <source>
        <dbReference type="ARBA" id="ARBA00007074"/>
    </source>
</evidence>
<evidence type="ECO:0000256" key="5">
    <source>
        <dbReference type="SAM" id="MobiDB-lite"/>
    </source>
</evidence>
<dbReference type="AlphaFoldDB" id="A0A172TNQ6"/>
<keyword evidence="3" id="KW-0378">Hydrolase</keyword>
<dbReference type="PROSITE" id="PS51935">
    <property type="entry name" value="NLPC_P60"/>
    <property type="match status" value="1"/>
</dbReference>
<dbReference type="KEGG" id="pswu:SY83_01820"/>
<dbReference type="EMBL" id="CP011388">
    <property type="protein sequence ID" value="ANE48650.1"/>
    <property type="molecule type" value="Genomic_DNA"/>
</dbReference>
<comment type="similarity">
    <text evidence="1">Belongs to the peptidase C40 family.</text>
</comment>
<keyword evidence="4" id="KW-0788">Thiol protease</keyword>